<proteinExistence type="predicted"/>
<protein>
    <submittedName>
        <fullName evidence="1">Uncharacterized protein</fullName>
    </submittedName>
</protein>
<name>A0ACB9KLW2_BAUVA</name>
<evidence type="ECO:0000313" key="2">
    <source>
        <dbReference type="Proteomes" id="UP000828941"/>
    </source>
</evidence>
<evidence type="ECO:0000313" key="1">
    <source>
        <dbReference type="EMBL" id="KAI4298285.1"/>
    </source>
</evidence>
<gene>
    <name evidence="1" type="ORF">L6164_031862</name>
</gene>
<organism evidence="1 2">
    <name type="scientific">Bauhinia variegata</name>
    <name type="common">Purple orchid tree</name>
    <name type="synonym">Phanera variegata</name>
    <dbReference type="NCBI Taxonomy" id="167791"/>
    <lineage>
        <taxon>Eukaryota</taxon>
        <taxon>Viridiplantae</taxon>
        <taxon>Streptophyta</taxon>
        <taxon>Embryophyta</taxon>
        <taxon>Tracheophyta</taxon>
        <taxon>Spermatophyta</taxon>
        <taxon>Magnoliopsida</taxon>
        <taxon>eudicotyledons</taxon>
        <taxon>Gunneridae</taxon>
        <taxon>Pentapetalae</taxon>
        <taxon>rosids</taxon>
        <taxon>fabids</taxon>
        <taxon>Fabales</taxon>
        <taxon>Fabaceae</taxon>
        <taxon>Cercidoideae</taxon>
        <taxon>Cercideae</taxon>
        <taxon>Bauhiniinae</taxon>
        <taxon>Bauhinia</taxon>
    </lineage>
</organism>
<sequence>MLRKSEMRQQKTEKIHAVLEKTRCISFFHVKVRIPPLSATQPQDIIFSGLAVPSKVNFAITLFSVSVPYTYNPPRKNLPSLIPISIRWKISFFARFTVF</sequence>
<dbReference type="Proteomes" id="UP000828941">
    <property type="component" value="Chromosome 13"/>
</dbReference>
<dbReference type="EMBL" id="CM039438">
    <property type="protein sequence ID" value="KAI4298285.1"/>
    <property type="molecule type" value="Genomic_DNA"/>
</dbReference>
<accession>A0ACB9KLW2</accession>
<reference evidence="1 2" key="1">
    <citation type="journal article" date="2022" name="DNA Res.">
        <title>Chromosomal-level genome assembly of the orchid tree Bauhinia variegata (Leguminosae; Cercidoideae) supports the allotetraploid origin hypothesis of Bauhinia.</title>
        <authorList>
            <person name="Zhong Y."/>
            <person name="Chen Y."/>
            <person name="Zheng D."/>
            <person name="Pang J."/>
            <person name="Liu Y."/>
            <person name="Luo S."/>
            <person name="Meng S."/>
            <person name="Qian L."/>
            <person name="Wei D."/>
            <person name="Dai S."/>
            <person name="Zhou R."/>
        </authorList>
    </citation>
    <scope>NUCLEOTIDE SEQUENCE [LARGE SCALE GENOMIC DNA]</scope>
    <source>
        <strain evidence="1">BV-YZ2020</strain>
    </source>
</reference>
<keyword evidence="2" id="KW-1185">Reference proteome</keyword>
<comment type="caution">
    <text evidence="1">The sequence shown here is derived from an EMBL/GenBank/DDBJ whole genome shotgun (WGS) entry which is preliminary data.</text>
</comment>